<dbReference type="EMBL" id="MSYM01000005">
    <property type="protein sequence ID" value="OLP08092.1"/>
    <property type="molecule type" value="Genomic_DNA"/>
</dbReference>
<dbReference type="Gene3D" id="1.10.260.40">
    <property type="entry name" value="lambda repressor-like DNA-binding domains"/>
    <property type="match status" value="1"/>
</dbReference>
<keyword evidence="5" id="KW-1185">Reference proteome</keyword>
<dbReference type="Proteomes" id="UP000185911">
    <property type="component" value="Unassembled WGS sequence"/>
</dbReference>
<feature type="domain" description="HTH cro/C1-type" evidence="3">
    <location>
        <begin position="19"/>
        <end position="73"/>
    </location>
</feature>
<dbReference type="CDD" id="cd00093">
    <property type="entry name" value="HTH_XRE"/>
    <property type="match status" value="1"/>
</dbReference>
<evidence type="ECO:0000256" key="1">
    <source>
        <dbReference type="ARBA" id="ARBA00023125"/>
    </source>
</evidence>
<name>A0A1Q8YJB8_9BURK</name>
<accession>A0A1Q8YJB8</accession>
<sequence>MQALSLPSMLLVMEFPERVTALRKERGLTQQALADRVGVHVLQIRRYEGGTSQPTLDVVRRLALALSVSADVLVFEKTERDPSEDLRLQFEAIDQLPPEEQAVVKEVLESLIIKYQTRRWDVSRATAKAAAATTKAAPTKTPTKRTAHADR</sequence>
<evidence type="ECO:0000313" key="5">
    <source>
        <dbReference type="Proteomes" id="UP000185911"/>
    </source>
</evidence>
<dbReference type="PROSITE" id="PS50943">
    <property type="entry name" value="HTH_CROC1"/>
    <property type="match status" value="1"/>
</dbReference>
<evidence type="ECO:0000313" key="4">
    <source>
        <dbReference type="EMBL" id="OLP08092.1"/>
    </source>
</evidence>
<evidence type="ECO:0000256" key="2">
    <source>
        <dbReference type="SAM" id="MobiDB-lite"/>
    </source>
</evidence>
<dbReference type="NCBIfam" id="NF041951">
    <property type="entry name" value="phage_RstR"/>
    <property type="match status" value="1"/>
</dbReference>
<dbReference type="GO" id="GO:0003677">
    <property type="term" value="F:DNA binding"/>
    <property type="evidence" value="ECO:0007669"/>
    <property type="project" value="UniProtKB-KW"/>
</dbReference>
<dbReference type="SMART" id="SM00530">
    <property type="entry name" value="HTH_XRE"/>
    <property type="match status" value="1"/>
</dbReference>
<dbReference type="SUPFAM" id="SSF47413">
    <property type="entry name" value="lambda repressor-like DNA-binding domains"/>
    <property type="match status" value="1"/>
</dbReference>
<dbReference type="PANTHER" id="PTHR46558">
    <property type="entry name" value="TRACRIPTIONAL REGULATORY PROTEIN-RELATED-RELATED"/>
    <property type="match status" value="1"/>
</dbReference>
<protein>
    <submittedName>
        <fullName evidence="4">Transcriptional regulator family protein</fullName>
    </submittedName>
</protein>
<comment type="caution">
    <text evidence="4">The sequence shown here is derived from an EMBL/GenBank/DDBJ whole genome shotgun (WGS) entry which is preliminary data.</text>
</comment>
<proteinExistence type="predicted"/>
<dbReference type="InterPro" id="IPR049639">
    <property type="entry name" value="RstR"/>
</dbReference>
<feature type="compositionally biased region" description="Basic residues" evidence="2">
    <location>
        <begin position="142"/>
        <end position="151"/>
    </location>
</feature>
<feature type="region of interest" description="Disordered" evidence="2">
    <location>
        <begin position="127"/>
        <end position="151"/>
    </location>
</feature>
<evidence type="ECO:0000259" key="3">
    <source>
        <dbReference type="PROSITE" id="PS50943"/>
    </source>
</evidence>
<feature type="compositionally biased region" description="Low complexity" evidence="2">
    <location>
        <begin position="127"/>
        <end position="141"/>
    </location>
</feature>
<keyword evidence="1" id="KW-0238">DNA-binding</keyword>
<dbReference type="PANTHER" id="PTHR46558:SF11">
    <property type="entry name" value="HTH-TYPE TRANSCRIPTIONAL REGULATOR XRE"/>
    <property type="match status" value="1"/>
</dbReference>
<dbReference type="InterPro" id="IPR001387">
    <property type="entry name" value="Cro/C1-type_HTH"/>
</dbReference>
<gene>
    <name evidence="4" type="ORF">BLL52_0380</name>
</gene>
<organism evidence="4 5">
    <name type="scientific">Rhodoferax antarcticus ANT.BR</name>
    <dbReference type="NCBI Taxonomy" id="1111071"/>
    <lineage>
        <taxon>Bacteria</taxon>
        <taxon>Pseudomonadati</taxon>
        <taxon>Pseudomonadota</taxon>
        <taxon>Betaproteobacteria</taxon>
        <taxon>Burkholderiales</taxon>
        <taxon>Comamonadaceae</taxon>
        <taxon>Rhodoferax</taxon>
    </lineage>
</organism>
<dbReference type="STRING" id="81479.RA876_15925"/>
<dbReference type="Pfam" id="PF01381">
    <property type="entry name" value="HTH_3"/>
    <property type="match status" value="1"/>
</dbReference>
<reference evidence="4 5" key="1">
    <citation type="submission" date="2017-01" db="EMBL/GenBank/DDBJ databases">
        <title>Genome sequence of Rhodoferax antarcticus ANT.BR, a psychrophilic purple nonsulfur bacterium from an Antarctic microbial mat.</title>
        <authorList>
            <person name="Baker J."/>
            <person name="Riester C."/>
            <person name="Skinner B."/>
            <person name="Newell A."/>
            <person name="Swingley W."/>
            <person name="Madigan M."/>
            <person name="Jung D."/>
            <person name="Asao M."/>
            <person name="Chen M."/>
            <person name="Loughlin P."/>
            <person name="Pan H."/>
            <person name="Lin S."/>
            <person name="Li N."/>
            <person name="Shaw J."/>
            <person name="Prado M."/>
            <person name="Sherman C."/>
            <person name="Li X."/>
            <person name="Tang J."/>
            <person name="Blankenship R."/>
            <person name="Zhao T."/>
            <person name="Touchman J."/>
            <person name="Sattley M."/>
        </authorList>
    </citation>
    <scope>NUCLEOTIDE SEQUENCE [LARGE SCALE GENOMIC DNA]</scope>
    <source>
        <strain evidence="4 5">ANT.BR</strain>
    </source>
</reference>
<dbReference type="AlphaFoldDB" id="A0A1Q8YJB8"/>
<dbReference type="InterPro" id="IPR010982">
    <property type="entry name" value="Lambda_DNA-bd_dom_sf"/>
</dbReference>